<feature type="compositionally biased region" description="Low complexity" evidence="1">
    <location>
        <begin position="388"/>
        <end position="399"/>
    </location>
</feature>
<sequence>MPKETMLPPYHPTSSRRGGRASGMPPHHAYPPHAAHGGPPHHPYPSHPGQLPPGQHPGGHPGSAPAHPSAPPMQSQQQQQRQRQIQQQPPPSKAAANAAAAAKALHRQAVDRAAQSKQQQQQQQQQPPHQGNHAAPSGHPQSRQEYHPQQEQQPPNHPTYPPHQNRNWEQRGEHNEEGYNNNSNQSGGMRRSTSASVFRRSPENNTETNANQAGGGGAGTGGSILKRMTTGYNQQPARGEDEYGRDYRNEQNKDNALAGPGAPPSGGMYPPHPGYPPYGYPGYPPYGMQYGHNPYAPHPAKQQEEETGNNNVRPREDMPHPYPPLMSMYPPGHPAYYDPNYAAAAQAAIAAGYPPPPPPGYFPPGYYPHPHAHGVPGGGYDKDERMSAVKATASATTAKKSAKKDGKDEDEPPPLQPPNIKITTRRIIGSHTPIHVPRADDLDDEEAHPLPYQRPNVNNSSVFRSSSRDNKESDFAADERTAQEILMSLSKSFDNGDKGFGGRKGMTTRSSAKAQAGEERPKSPDEPPRIQHFHKQSDTFEPQPSPLRPGNSNDIDGNIEFAPSFALFNQSFDMNLESMIGPNASFGLGPMKSLSFGLGLAGSLDYGDNPRASPISIHRLGSRLGVSPREELKAPDVNETTDSPTDGGAPENVQSEFVMVLGDAVRVASPPSIDKKRGRSPVTEDEYKTNGQKNNLVLDGSARKLPFRLKDSPKNDEVAKVGPKAAAANKRSKQRKSQKLEPAVLKVMENHDSVFGAFSFLLPGAKTILGVKSKSGVKGGQETEAEIARRRVNSALCAFGGVAVPPLSNDPSLKKSPQRQKYEDLLPERYYEDENRLSWEIEEEPPIEIPDEENPSPINGRASMSSDSSDSRTALLRNIGQTQPPSTSATKDNNSLPMVSPDSIKSPSIAFSSDSTTPQKSVNSMGGVWISNHQSPGQNMSPVKSEETPSTDLLFVDTQELQPEQYRVVKRRKVSKTLYDYPALPLPYGQRKRISNAMFSMSKSIPGLTDECALVLGEARRKDAWDFAVAQLMTQVIVLTHCSAEDSRLDGLSKYLLTLGISC</sequence>
<feature type="compositionally biased region" description="Acidic residues" evidence="1">
    <location>
        <begin position="841"/>
        <end position="854"/>
    </location>
</feature>
<feature type="compositionally biased region" description="Low complexity" evidence="1">
    <location>
        <begin position="855"/>
        <end position="868"/>
    </location>
</feature>
<feature type="compositionally biased region" description="Low complexity" evidence="1">
    <location>
        <begin position="62"/>
        <end position="103"/>
    </location>
</feature>
<feature type="compositionally biased region" description="Polar residues" evidence="1">
    <location>
        <begin position="178"/>
        <end position="196"/>
    </location>
</feature>
<feature type="compositionally biased region" description="Pro residues" evidence="1">
    <location>
        <begin position="40"/>
        <end position="55"/>
    </location>
</feature>
<dbReference type="EMBL" id="CM000641">
    <property type="protein sequence ID" value="EED92777.1"/>
    <property type="molecule type" value="Genomic_DNA"/>
</dbReference>
<protein>
    <submittedName>
        <fullName evidence="2">Uncharacterized protein</fullName>
    </submittedName>
</protein>
<feature type="compositionally biased region" description="Low complexity" evidence="1">
    <location>
        <begin position="203"/>
        <end position="212"/>
    </location>
</feature>
<feature type="compositionally biased region" description="Basic and acidic residues" evidence="1">
    <location>
        <begin position="516"/>
        <end position="529"/>
    </location>
</feature>
<gene>
    <name evidence="2" type="ORF">THAPSDRAFT_22183</name>
</gene>
<feature type="compositionally biased region" description="Low complexity" evidence="1">
    <location>
        <begin position="456"/>
        <end position="465"/>
    </location>
</feature>
<feature type="region of interest" description="Disordered" evidence="1">
    <location>
        <begin position="1"/>
        <end position="276"/>
    </location>
</feature>
<feature type="region of interest" description="Disordered" evidence="1">
    <location>
        <begin position="841"/>
        <end position="923"/>
    </location>
</feature>
<feature type="compositionally biased region" description="Gly residues" evidence="1">
    <location>
        <begin position="213"/>
        <end position="222"/>
    </location>
</feature>
<feature type="region of interest" description="Disordered" evidence="1">
    <location>
        <begin position="806"/>
        <end position="827"/>
    </location>
</feature>
<feature type="compositionally biased region" description="Basic and acidic residues" evidence="1">
    <location>
        <begin position="466"/>
        <end position="482"/>
    </location>
</feature>
<dbReference type="RefSeq" id="XP_002289240.1">
    <property type="nucleotide sequence ID" value="XM_002289204.1"/>
</dbReference>
<evidence type="ECO:0000313" key="2">
    <source>
        <dbReference type="EMBL" id="EED92777.1"/>
    </source>
</evidence>
<dbReference type="Proteomes" id="UP000001449">
    <property type="component" value="Chromosome 4"/>
</dbReference>
<feature type="region of interest" description="Disordered" evidence="1">
    <location>
        <begin position="713"/>
        <end position="740"/>
    </location>
</feature>
<feature type="compositionally biased region" description="Basic and acidic residues" evidence="1">
    <location>
        <begin position="166"/>
        <end position="177"/>
    </location>
</feature>
<dbReference type="GeneID" id="7447499"/>
<dbReference type="KEGG" id="tps:THAPSDRAFT_22183"/>
<reference evidence="2 3" key="2">
    <citation type="journal article" date="2008" name="Nature">
        <title>The Phaeodactylum genome reveals the evolutionary history of diatom genomes.</title>
        <authorList>
            <person name="Bowler C."/>
            <person name="Allen A.E."/>
            <person name="Badger J.H."/>
            <person name="Grimwood J."/>
            <person name="Jabbari K."/>
            <person name="Kuo A."/>
            <person name="Maheswari U."/>
            <person name="Martens C."/>
            <person name="Maumus F."/>
            <person name="Otillar R.P."/>
            <person name="Rayko E."/>
            <person name="Salamov A."/>
            <person name="Vandepoele K."/>
            <person name="Beszteri B."/>
            <person name="Gruber A."/>
            <person name="Heijde M."/>
            <person name="Katinka M."/>
            <person name="Mock T."/>
            <person name="Valentin K."/>
            <person name="Verret F."/>
            <person name="Berges J.A."/>
            <person name="Brownlee C."/>
            <person name="Cadoret J.P."/>
            <person name="Chiovitti A."/>
            <person name="Choi C.J."/>
            <person name="Coesel S."/>
            <person name="De Martino A."/>
            <person name="Detter J.C."/>
            <person name="Durkin C."/>
            <person name="Falciatore A."/>
            <person name="Fournet J."/>
            <person name="Haruta M."/>
            <person name="Huysman M.J."/>
            <person name="Jenkins B.D."/>
            <person name="Jiroutova K."/>
            <person name="Jorgensen R.E."/>
            <person name="Joubert Y."/>
            <person name="Kaplan A."/>
            <person name="Kroger N."/>
            <person name="Kroth P.G."/>
            <person name="La Roche J."/>
            <person name="Lindquist E."/>
            <person name="Lommer M."/>
            <person name="Martin-Jezequel V."/>
            <person name="Lopez P.J."/>
            <person name="Lucas S."/>
            <person name="Mangogna M."/>
            <person name="McGinnis K."/>
            <person name="Medlin L.K."/>
            <person name="Montsant A."/>
            <person name="Oudot-Le Secq M.P."/>
            <person name="Napoli C."/>
            <person name="Obornik M."/>
            <person name="Parker M.S."/>
            <person name="Petit J.L."/>
            <person name="Porcel B.M."/>
            <person name="Poulsen N."/>
            <person name="Robison M."/>
            <person name="Rychlewski L."/>
            <person name="Rynearson T.A."/>
            <person name="Schmutz J."/>
            <person name="Shapiro H."/>
            <person name="Siaut M."/>
            <person name="Stanley M."/>
            <person name="Sussman M.R."/>
            <person name="Taylor A.R."/>
            <person name="Vardi A."/>
            <person name="von Dassow P."/>
            <person name="Vyverman W."/>
            <person name="Willis A."/>
            <person name="Wyrwicz L.S."/>
            <person name="Rokhsar D.S."/>
            <person name="Weissenbach J."/>
            <person name="Armbrust E.V."/>
            <person name="Green B.R."/>
            <person name="Van de Peer Y."/>
            <person name="Grigoriev I.V."/>
        </authorList>
    </citation>
    <scope>NUCLEOTIDE SEQUENCE [LARGE SCALE GENOMIC DNA]</scope>
    <source>
        <strain evidence="2 3">CCMP1335</strain>
    </source>
</reference>
<dbReference type="AlphaFoldDB" id="B8C1H5"/>
<name>B8C1H5_THAPS</name>
<dbReference type="InParanoid" id="B8C1H5"/>
<feature type="region of interest" description="Disordered" evidence="1">
    <location>
        <begin position="626"/>
        <end position="651"/>
    </location>
</feature>
<reference evidence="2 3" key="1">
    <citation type="journal article" date="2004" name="Science">
        <title>The genome of the diatom Thalassiosira pseudonana: ecology, evolution, and metabolism.</title>
        <authorList>
            <person name="Armbrust E.V."/>
            <person name="Berges J.A."/>
            <person name="Bowler C."/>
            <person name="Green B.R."/>
            <person name="Martinez D."/>
            <person name="Putnam N.H."/>
            <person name="Zhou S."/>
            <person name="Allen A.E."/>
            <person name="Apt K.E."/>
            <person name="Bechner M."/>
            <person name="Brzezinski M.A."/>
            <person name="Chaal B.K."/>
            <person name="Chiovitti A."/>
            <person name="Davis A.K."/>
            <person name="Demarest M.S."/>
            <person name="Detter J.C."/>
            <person name="Glavina T."/>
            <person name="Goodstein D."/>
            <person name="Hadi M.Z."/>
            <person name="Hellsten U."/>
            <person name="Hildebrand M."/>
            <person name="Jenkins B.D."/>
            <person name="Jurka J."/>
            <person name="Kapitonov V.V."/>
            <person name="Kroger N."/>
            <person name="Lau W.W."/>
            <person name="Lane T.W."/>
            <person name="Larimer F.W."/>
            <person name="Lippmeier J.C."/>
            <person name="Lucas S."/>
            <person name="Medina M."/>
            <person name="Montsant A."/>
            <person name="Obornik M."/>
            <person name="Parker M.S."/>
            <person name="Palenik B."/>
            <person name="Pazour G.J."/>
            <person name="Richardson P.M."/>
            <person name="Rynearson T.A."/>
            <person name="Saito M.A."/>
            <person name="Schwartz D.C."/>
            <person name="Thamatrakoln K."/>
            <person name="Valentin K."/>
            <person name="Vardi A."/>
            <person name="Wilkerson F.P."/>
            <person name="Rokhsar D.S."/>
        </authorList>
    </citation>
    <scope>NUCLEOTIDE SEQUENCE [LARGE SCALE GENOMIC DNA]</scope>
    <source>
        <strain evidence="2 3">CCMP1335</strain>
    </source>
</reference>
<evidence type="ECO:0000313" key="3">
    <source>
        <dbReference type="Proteomes" id="UP000001449"/>
    </source>
</evidence>
<feature type="region of interest" description="Disordered" evidence="1">
    <location>
        <begin position="291"/>
        <end position="326"/>
    </location>
</feature>
<accession>B8C1H5</accession>
<feature type="region of interest" description="Disordered" evidence="1">
    <location>
        <begin position="373"/>
        <end position="556"/>
    </location>
</feature>
<evidence type="ECO:0000256" key="1">
    <source>
        <dbReference type="SAM" id="MobiDB-lite"/>
    </source>
</evidence>
<feature type="compositionally biased region" description="Low complexity" evidence="1">
    <location>
        <begin position="25"/>
        <end position="38"/>
    </location>
</feature>
<organism evidence="2 3">
    <name type="scientific">Thalassiosira pseudonana</name>
    <name type="common">Marine diatom</name>
    <name type="synonym">Cyclotella nana</name>
    <dbReference type="NCBI Taxonomy" id="35128"/>
    <lineage>
        <taxon>Eukaryota</taxon>
        <taxon>Sar</taxon>
        <taxon>Stramenopiles</taxon>
        <taxon>Ochrophyta</taxon>
        <taxon>Bacillariophyta</taxon>
        <taxon>Coscinodiscophyceae</taxon>
        <taxon>Thalassiosirophycidae</taxon>
        <taxon>Thalassiosirales</taxon>
        <taxon>Thalassiosiraceae</taxon>
        <taxon>Thalassiosira</taxon>
    </lineage>
</organism>
<keyword evidence="3" id="KW-1185">Reference proteome</keyword>
<proteinExistence type="predicted"/>
<feature type="region of interest" description="Disordered" evidence="1">
    <location>
        <begin position="669"/>
        <end position="694"/>
    </location>
</feature>
<dbReference type="HOGENOM" id="CLU_288954_0_0_1"/>
<feature type="compositionally biased region" description="Basic and acidic residues" evidence="1">
    <location>
        <begin position="238"/>
        <end position="253"/>
    </location>
</feature>
<feature type="compositionally biased region" description="Low complexity" evidence="1">
    <location>
        <begin position="256"/>
        <end position="269"/>
    </location>
</feature>
<feature type="compositionally biased region" description="Polar residues" evidence="1">
    <location>
        <begin position="879"/>
        <end position="923"/>
    </location>
</feature>
<dbReference type="PaxDb" id="35128-Thaps22183"/>